<feature type="region of interest" description="Disordered" evidence="5">
    <location>
        <begin position="202"/>
        <end position="222"/>
    </location>
</feature>
<dbReference type="SUPFAM" id="SSF52540">
    <property type="entry name" value="P-loop containing nucleoside triphosphate hydrolases"/>
    <property type="match status" value="1"/>
</dbReference>
<evidence type="ECO:0000313" key="7">
    <source>
        <dbReference type="EMBL" id="MEX3742661.1"/>
    </source>
</evidence>
<comment type="similarity">
    <text evidence="1">Belongs to the phD/YefM antitoxin family.</text>
</comment>
<evidence type="ECO:0000256" key="4">
    <source>
        <dbReference type="PROSITE-ProRule" id="PRU00289"/>
    </source>
</evidence>
<accession>A0ABV3VR74</accession>
<dbReference type="PANTHER" id="PTHR22683">
    <property type="entry name" value="SPORULATION PROTEIN RELATED"/>
    <property type="match status" value="1"/>
</dbReference>
<keyword evidence="8" id="KW-1185">Reference proteome</keyword>
<dbReference type="PANTHER" id="PTHR22683:SF1">
    <property type="entry name" value="TYPE VII SECRETION SYSTEM PROTEIN ESSC"/>
    <property type="match status" value="1"/>
</dbReference>
<evidence type="ECO:0000313" key="8">
    <source>
        <dbReference type="Proteomes" id="UP001558474"/>
    </source>
</evidence>
<dbReference type="EMBL" id="JBDLOU010000110">
    <property type="protein sequence ID" value="MEX3742661.1"/>
    <property type="molecule type" value="Genomic_DNA"/>
</dbReference>
<keyword evidence="3 4" id="KW-0067">ATP-binding</keyword>
<organism evidence="7 8">
    <name type="scientific">Mycolicibacterium porcinum</name>
    <dbReference type="NCBI Taxonomy" id="39693"/>
    <lineage>
        <taxon>Bacteria</taxon>
        <taxon>Bacillati</taxon>
        <taxon>Actinomycetota</taxon>
        <taxon>Actinomycetes</taxon>
        <taxon>Mycobacteriales</taxon>
        <taxon>Mycobacteriaceae</taxon>
        <taxon>Mycolicibacterium</taxon>
    </lineage>
</organism>
<keyword evidence="2 4" id="KW-0547">Nucleotide-binding</keyword>
<dbReference type="Gene3D" id="3.40.50.300">
    <property type="entry name" value="P-loop containing nucleotide triphosphate hydrolases"/>
    <property type="match status" value="1"/>
</dbReference>
<comment type="caution">
    <text evidence="7">The sequence shown here is derived from an EMBL/GenBank/DDBJ whole genome shotgun (WGS) entry which is preliminary data.</text>
</comment>
<feature type="binding site" evidence="4">
    <location>
        <begin position="132"/>
        <end position="139"/>
    </location>
    <ligand>
        <name>ATP</name>
        <dbReference type="ChEBI" id="CHEBI:30616"/>
    </ligand>
</feature>
<evidence type="ECO:0000256" key="5">
    <source>
        <dbReference type="SAM" id="MobiDB-lite"/>
    </source>
</evidence>
<dbReference type="InterPro" id="IPR050206">
    <property type="entry name" value="FtsK/SpoIIIE/SftA"/>
</dbReference>
<dbReference type="InterPro" id="IPR027417">
    <property type="entry name" value="P-loop_NTPase"/>
</dbReference>
<dbReference type="Pfam" id="PF01580">
    <property type="entry name" value="FtsK_SpoIIIE"/>
    <property type="match status" value="1"/>
</dbReference>
<evidence type="ECO:0000256" key="2">
    <source>
        <dbReference type="ARBA" id="ARBA00022741"/>
    </source>
</evidence>
<name>A0ABV3VR74_9MYCO</name>
<proteinExistence type="inferred from homology"/>
<evidence type="ECO:0000256" key="1">
    <source>
        <dbReference type="ARBA" id="ARBA00009981"/>
    </source>
</evidence>
<dbReference type="RefSeq" id="WP_368574428.1">
    <property type="nucleotide sequence ID" value="NZ_JBDLOU010000110.1"/>
</dbReference>
<sequence length="328" mass="35371">MVSIDSDDLVSATELTRNTAALVKLASEGRRLIIINKNAPTAALIGMEDLRRLDALRDNNEQGTGAVVAQPHPSSDDFHQALLACAFPVDESESTPASLRIPLGINACGEPVRLDMASPAAGGTGPHGAIIGMTGQGKTNMAKVITTALTALYRPDQVNVILATDDLDSQWQSLADKPHVKHVFDDLSGQPEQQLRSLLDQEAHRRQHLRDSDDPENPSGHHLPHLVVIVDEAGRYPELAKHLINELGRSGGTLGIHLLLLFQRPPRSDLGAFGYRIILRLRDFGDSRYMIGSSAAARLSVGSAILSRGDDPSDHTDFAAFLASPQFE</sequence>
<dbReference type="InterPro" id="IPR036165">
    <property type="entry name" value="YefM-like_sf"/>
</dbReference>
<feature type="compositionally biased region" description="Basic and acidic residues" evidence="5">
    <location>
        <begin position="202"/>
        <end position="212"/>
    </location>
</feature>
<evidence type="ECO:0000259" key="6">
    <source>
        <dbReference type="PROSITE" id="PS50901"/>
    </source>
</evidence>
<feature type="domain" description="FtsK" evidence="6">
    <location>
        <begin position="109"/>
        <end position="300"/>
    </location>
</feature>
<protein>
    <submittedName>
        <fullName evidence="7">FtsK/SpoIIIE domain-containing protein</fullName>
    </submittedName>
</protein>
<dbReference type="Proteomes" id="UP001558474">
    <property type="component" value="Unassembled WGS sequence"/>
</dbReference>
<evidence type="ECO:0000256" key="3">
    <source>
        <dbReference type="ARBA" id="ARBA00022840"/>
    </source>
</evidence>
<dbReference type="SUPFAM" id="SSF143120">
    <property type="entry name" value="YefM-like"/>
    <property type="match status" value="1"/>
</dbReference>
<gene>
    <name evidence="7" type="ORF">ABFW12_30925</name>
</gene>
<dbReference type="InterPro" id="IPR002543">
    <property type="entry name" value="FtsK_dom"/>
</dbReference>
<dbReference type="PROSITE" id="PS50901">
    <property type="entry name" value="FTSK"/>
    <property type="match status" value="1"/>
</dbReference>
<reference evidence="7 8" key="1">
    <citation type="submission" date="2024-04" db="EMBL/GenBank/DDBJ databases">
        <title>Genomic Markers of Mycobacteria.</title>
        <authorList>
            <person name="Soliman M.S."/>
            <person name="Elkholy A."/>
            <person name="Soliman N.S."/>
            <person name="Abbas A."/>
            <person name="Khayrat S."/>
            <person name="Shawky S."/>
        </authorList>
    </citation>
    <scope>NUCLEOTIDE SEQUENCE [LARGE SCALE GENOMIC DNA]</scope>
    <source>
        <strain evidence="7 8">Egy-CU-AM5</strain>
    </source>
</reference>